<dbReference type="AlphaFoldDB" id="A0A9W4T7C6"/>
<name>A0A9W4T7C6_9GLOM</name>
<proteinExistence type="predicted"/>
<evidence type="ECO:0000313" key="1">
    <source>
        <dbReference type="EMBL" id="CAI2195662.1"/>
    </source>
</evidence>
<dbReference type="InterPro" id="IPR027417">
    <property type="entry name" value="P-loop_NTPase"/>
</dbReference>
<dbReference type="SUPFAM" id="SSF52540">
    <property type="entry name" value="P-loop containing nucleoside triphosphate hydrolases"/>
    <property type="match status" value="1"/>
</dbReference>
<sequence>WEVNGAIQPSQIHDVYFVDPTEESRPLLEKIHQGQFVALHGPRASGKSTRVLHIMNHLHKQNFIRIYVSFEDVRVTESEDIFWSTLGSALQRDAVQHLGTPSNPIIKSASCFLNTFLNSNWTSKVVLFFDEFDKLYRANNEVLLSCLETLRSIRTNKDIYAIQSIIAIGPFSILHLDAPVKNTSPFNVKEPFMNPNFTLKQVQTIYKQFAEENYIIINDDIVQDIYIQTNGHAGLVCLCGRAIYRRLMENLDRGVYLSYDKWQSFSIMSLSEEVLEYSTFKRMKDDLLEDHSKSAMKLFRSEFLTTFEAVRPTNCNLANFLASEGVLVPDENLPGYFNLSSPLVRWLLLQQIIPKLFPTSPQAEVPYNPTTGTLDILKALKQVVCVFDKETIKSRNSFKLARVLVNNANNREVPRESVYDAELYRIMSNWLGRFTVTGQWHLKYRASGHINNKYVDIVIARSDHPTIAFELLASATKKELKEHYERALIYDKKLPANETWVVHFTCEENAISVPCWPTNAQLQKGLRVVFFWHDLEFMKVNMIACWWDTNSNARHVTNVEEFM</sequence>
<keyword evidence="2" id="KW-1185">Reference proteome</keyword>
<feature type="non-terminal residue" evidence="1">
    <location>
        <position position="1"/>
    </location>
</feature>
<accession>A0A9W4T7C6</accession>
<dbReference type="Gene3D" id="3.40.50.300">
    <property type="entry name" value="P-loop containing nucleotide triphosphate hydrolases"/>
    <property type="match status" value="1"/>
</dbReference>
<evidence type="ECO:0000313" key="2">
    <source>
        <dbReference type="Proteomes" id="UP001153678"/>
    </source>
</evidence>
<comment type="caution">
    <text evidence="1">The sequence shown here is derived from an EMBL/GenBank/DDBJ whole genome shotgun (WGS) entry which is preliminary data.</text>
</comment>
<dbReference type="Proteomes" id="UP001153678">
    <property type="component" value="Unassembled WGS sequence"/>
</dbReference>
<dbReference type="OrthoDB" id="2369467at2759"/>
<dbReference type="PANTHER" id="PTHR34301:SF8">
    <property type="entry name" value="ATPASE DOMAIN-CONTAINING PROTEIN"/>
    <property type="match status" value="1"/>
</dbReference>
<reference evidence="1" key="1">
    <citation type="submission" date="2022-08" db="EMBL/GenBank/DDBJ databases">
        <authorList>
            <person name="Kallberg Y."/>
            <person name="Tangrot J."/>
            <person name="Rosling A."/>
        </authorList>
    </citation>
    <scope>NUCLEOTIDE SEQUENCE</scope>
    <source>
        <strain evidence="1">Wild A</strain>
    </source>
</reference>
<dbReference type="EMBL" id="CAMKVN010012798">
    <property type="protein sequence ID" value="CAI2195662.1"/>
    <property type="molecule type" value="Genomic_DNA"/>
</dbReference>
<protein>
    <submittedName>
        <fullName evidence="1">7075_t:CDS:1</fullName>
    </submittedName>
</protein>
<gene>
    <name evidence="1" type="ORF">FWILDA_LOCUS17190</name>
</gene>
<dbReference type="PANTHER" id="PTHR34301">
    <property type="entry name" value="DNA-BINDING PROTEIN-RELATED"/>
    <property type="match status" value="1"/>
</dbReference>
<feature type="non-terminal residue" evidence="1">
    <location>
        <position position="563"/>
    </location>
</feature>
<organism evidence="1 2">
    <name type="scientific">Funneliformis geosporum</name>
    <dbReference type="NCBI Taxonomy" id="1117311"/>
    <lineage>
        <taxon>Eukaryota</taxon>
        <taxon>Fungi</taxon>
        <taxon>Fungi incertae sedis</taxon>
        <taxon>Mucoromycota</taxon>
        <taxon>Glomeromycotina</taxon>
        <taxon>Glomeromycetes</taxon>
        <taxon>Glomerales</taxon>
        <taxon>Glomeraceae</taxon>
        <taxon>Funneliformis</taxon>
    </lineage>
</organism>
<dbReference type="Pfam" id="PF14516">
    <property type="entry name" value="AAA_35"/>
    <property type="match status" value="1"/>
</dbReference>